<dbReference type="AlphaFoldDB" id="A0A1E2VEC3"/>
<evidence type="ECO:0000256" key="2">
    <source>
        <dbReference type="ARBA" id="ARBA00022801"/>
    </source>
</evidence>
<reference evidence="5 6" key="1">
    <citation type="submission" date="2016-08" db="EMBL/GenBank/DDBJ databases">
        <authorList>
            <person name="Seilhamer J.J."/>
        </authorList>
    </citation>
    <scope>NUCLEOTIDE SEQUENCE [LARGE SCALE GENOMIC DNA]</scope>
    <source>
        <strain evidence="5 6">PH27A</strain>
    </source>
</reference>
<name>A0A1E2VEC3_9GAMM</name>
<dbReference type="Pfam" id="PF02626">
    <property type="entry name" value="CT_A_B"/>
    <property type="match status" value="1"/>
</dbReference>
<comment type="caution">
    <text evidence="5">The sequence shown here is derived from an EMBL/GenBank/DDBJ whole genome shotgun (WGS) entry which is preliminary data.</text>
</comment>
<dbReference type="GO" id="GO:0016787">
    <property type="term" value="F:hydrolase activity"/>
    <property type="evidence" value="ECO:0007669"/>
    <property type="project" value="UniProtKB-KW"/>
</dbReference>
<dbReference type="InterPro" id="IPR003778">
    <property type="entry name" value="CT_A_B"/>
</dbReference>
<dbReference type="SUPFAM" id="SSF50891">
    <property type="entry name" value="Cyclophilin-like"/>
    <property type="match status" value="1"/>
</dbReference>
<evidence type="ECO:0000313" key="5">
    <source>
        <dbReference type="EMBL" id="ODC05314.1"/>
    </source>
</evidence>
<dbReference type="OrthoDB" id="9768696at2"/>
<keyword evidence="3" id="KW-0067">ATP-binding</keyword>
<evidence type="ECO:0000256" key="1">
    <source>
        <dbReference type="ARBA" id="ARBA00022741"/>
    </source>
</evidence>
<dbReference type="GO" id="GO:0005524">
    <property type="term" value="F:ATP binding"/>
    <property type="evidence" value="ECO:0007669"/>
    <property type="project" value="UniProtKB-KW"/>
</dbReference>
<evidence type="ECO:0000256" key="3">
    <source>
        <dbReference type="ARBA" id="ARBA00022840"/>
    </source>
</evidence>
<dbReference type="PANTHER" id="PTHR43309">
    <property type="entry name" value="5-OXOPROLINASE SUBUNIT C"/>
    <property type="match status" value="1"/>
</dbReference>
<proteinExistence type="predicted"/>
<dbReference type="InterPro" id="IPR029000">
    <property type="entry name" value="Cyclophilin-like_dom_sf"/>
</dbReference>
<evidence type="ECO:0000259" key="4">
    <source>
        <dbReference type="SMART" id="SM00797"/>
    </source>
</evidence>
<dbReference type="EMBL" id="MDTQ01000001">
    <property type="protein sequence ID" value="ODC05314.1"/>
    <property type="molecule type" value="Genomic_DNA"/>
</dbReference>
<gene>
    <name evidence="5" type="ORF">BFW38_08790</name>
</gene>
<accession>A0A1E2VEC3</accession>
<dbReference type="SMART" id="SM00797">
    <property type="entry name" value="AHS2"/>
    <property type="match status" value="1"/>
</dbReference>
<sequence length="314" mass="33502">MGMIVKRPGILALLQDAGRRGVMHYGLANGGVMDRHAWAWANHLLGNSWGAPAIEVALGGLVLEVKACTAIAVCGADLSLQLNGEPLPLWRVHRVEPGDELSFGHPRQGMRAYLAVSGGFQVSPSLGQSCATVMREGTGGLQGNGQRLQAGDILPFVAQSPSDTLLARRVPDRWIPDYQADLTLDVVLGAQVDAFPAEALAQFFDQSWTVSTSSDRMGARLEGGAIKGLSQRMISEGIGLGAIQVPADGQPIILLNDRQTVGGYPKLGAVTPRALDLLAQCQFGRPVSFVPTALHDAQRQERQFLNFFASTLSM</sequence>
<dbReference type="STRING" id="197479.BFW38_08790"/>
<dbReference type="NCBIfam" id="TIGR00724">
    <property type="entry name" value="urea_amlyse_rel"/>
    <property type="match status" value="1"/>
</dbReference>
<keyword evidence="6" id="KW-1185">Reference proteome</keyword>
<evidence type="ECO:0000313" key="6">
    <source>
        <dbReference type="Proteomes" id="UP000094291"/>
    </source>
</evidence>
<keyword evidence="2 5" id="KW-0378">Hydrolase</keyword>
<dbReference type="Gene3D" id="2.40.100.10">
    <property type="entry name" value="Cyclophilin-like"/>
    <property type="match status" value="1"/>
</dbReference>
<dbReference type="InterPro" id="IPR052708">
    <property type="entry name" value="PxpC"/>
</dbReference>
<dbReference type="Proteomes" id="UP000094291">
    <property type="component" value="Unassembled WGS sequence"/>
</dbReference>
<feature type="domain" description="Carboxyltransferase" evidence="4">
    <location>
        <begin position="24"/>
        <end position="305"/>
    </location>
</feature>
<organism evidence="5 6">
    <name type="scientific">Terasakiispira papahanaumokuakeensis</name>
    <dbReference type="NCBI Taxonomy" id="197479"/>
    <lineage>
        <taxon>Bacteria</taxon>
        <taxon>Pseudomonadati</taxon>
        <taxon>Pseudomonadota</taxon>
        <taxon>Gammaproteobacteria</taxon>
        <taxon>Oceanospirillales</taxon>
        <taxon>Terasakiispira</taxon>
    </lineage>
</organism>
<dbReference type="PANTHER" id="PTHR43309:SF4">
    <property type="entry name" value="CARBOXYLTRANSFERASE DOMAIN-CONTAINING PROTEIN"/>
    <property type="match status" value="1"/>
</dbReference>
<keyword evidence="1" id="KW-0547">Nucleotide-binding</keyword>
<protein>
    <submittedName>
        <fullName evidence="5">Allophanate hydrolase</fullName>
    </submittedName>
</protein>